<dbReference type="Pfam" id="PF05899">
    <property type="entry name" value="Cupin_3"/>
    <property type="match status" value="1"/>
</dbReference>
<name>A0A963YV78_9PROT</name>
<feature type="domain" description="(S)-ureidoglycine aminohydrolase cupin" evidence="1">
    <location>
        <begin position="37"/>
        <end position="109"/>
    </location>
</feature>
<dbReference type="CDD" id="cd02227">
    <property type="entry name" value="cupin_TM1112-like"/>
    <property type="match status" value="1"/>
</dbReference>
<dbReference type="InterPro" id="IPR008579">
    <property type="entry name" value="UGlyAH_Cupin_dom"/>
</dbReference>
<dbReference type="RefSeq" id="WP_227323011.1">
    <property type="nucleotide sequence ID" value="NZ_JAESVB010000012.1"/>
</dbReference>
<evidence type="ECO:0000313" key="3">
    <source>
        <dbReference type="Proteomes" id="UP000708298"/>
    </source>
</evidence>
<dbReference type="PANTHER" id="PTHR40943:SF1">
    <property type="entry name" value="CYTOPLASMIC PROTEIN"/>
    <property type="match status" value="1"/>
</dbReference>
<gene>
    <name evidence="2" type="ORF">ASILVAE211_19340</name>
</gene>
<accession>A0A963YV78</accession>
<dbReference type="InterPro" id="IPR011051">
    <property type="entry name" value="RmlC_Cupin_sf"/>
</dbReference>
<dbReference type="Gene3D" id="2.60.120.10">
    <property type="entry name" value="Jelly Rolls"/>
    <property type="match status" value="1"/>
</dbReference>
<evidence type="ECO:0000259" key="1">
    <source>
        <dbReference type="Pfam" id="PF05899"/>
    </source>
</evidence>
<dbReference type="Proteomes" id="UP000708298">
    <property type="component" value="Unassembled WGS sequence"/>
</dbReference>
<proteinExistence type="predicted"/>
<dbReference type="PANTHER" id="PTHR40943">
    <property type="entry name" value="CYTOPLASMIC PROTEIN-RELATED"/>
    <property type="match status" value="1"/>
</dbReference>
<dbReference type="AlphaFoldDB" id="A0A963YV78"/>
<dbReference type="SUPFAM" id="SSF51182">
    <property type="entry name" value="RmlC-like cupins"/>
    <property type="match status" value="1"/>
</dbReference>
<keyword evidence="3" id="KW-1185">Reference proteome</keyword>
<reference evidence="2" key="2">
    <citation type="submission" date="2021-01" db="EMBL/GenBank/DDBJ databases">
        <authorList>
            <person name="Mieszkin S."/>
            <person name="Pouder E."/>
            <person name="Alain K."/>
        </authorList>
    </citation>
    <scope>NUCLEOTIDE SEQUENCE</scope>
    <source>
        <strain evidence="2">HW T2.11</strain>
    </source>
</reference>
<evidence type="ECO:0000313" key="2">
    <source>
        <dbReference type="EMBL" id="MCB8877359.1"/>
    </source>
</evidence>
<sequence>MTITHLQNAAAATLSEPKPVSAPLGEPVPAISYLDVERADQVETGIWEATPGRWARYVAEQEFCHFIAGHGTFTPEGGAPIAFKAGDAFMMSENTRGIWDIQETVRKTYVIIKR</sequence>
<dbReference type="InterPro" id="IPR014710">
    <property type="entry name" value="RmlC-like_jellyroll"/>
</dbReference>
<comment type="caution">
    <text evidence="2">The sequence shown here is derived from an EMBL/GenBank/DDBJ whole genome shotgun (WGS) entry which is preliminary data.</text>
</comment>
<reference evidence="2" key="1">
    <citation type="journal article" date="2021" name="Microorganisms">
        <title>Acidisoma silvae sp. nov. and Acidisomacellulosilytica sp. nov., Two Acidophilic Bacteria Isolated from Decaying Wood, Hydrolyzing Cellulose and Producing Poly-3-hydroxybutyrate.</title>
        <authorList>
            <person name="Mieszkin S."/>
            <person name="Pouder E."/>
            <person name="Uroz S."/>
            <person name="Simon-Colin C."/>
            <person name="Alain K."/>
        </authorList>
    </citation>
    <scope>NUCLEOTIDE SEQUENCE</scope>
    <source>
        <strain evidence="2">HW T2.11</strain>
    </source>
</reference>
<dbReference type="EMBL" id="JAESVB010000012">
    <property type="protein sequence ID" value="MCB8877359.1"/>
    <property type="molecule type" value="Genomic_DNA"/>
</dbReference>
<protein>
    <submittedName>
        <fullName evidence="2">Cupin domain-containing protein</fullName>
    </submittedName>
</protein>
<organism evidence="2 3">
    <name type="scientific">Acidisoma silvae</name>
    <dbReference type="NCBI Taxonomy" id="2802396"/>
    <lineage>
        <taxon>Bacteria</taxon>
        <taxon>Pseudomonadati</taxon>
        <taxon>Pseudomonadota</taxon>
        <taxon>Alphaproteobacteria</taxon>
        <taxon>Acetobacterales</taxon>
        <taxon>Acidocellaceae</taxon>
        <taxon>Acidisoma</taxon>
    </lineage>
</organism>